<feature type="signal peptide" evidence="2">
    <location>
        <begin position="1"/>
        <end position="18"/>
    </location>
</feature>
<dbReference type="InterPro" id="IPR026444">
    <property type="entry name" value="Secre_tail"/>
</dbReference>
<feature type="domain" description="Secretion system C-terminal sorting" evidence="4">
    <location>
        <begin position="524"/>
        <end position="593"/>
    </location>
</feature>
<evidence type="ECO:0000313" key="6">
    <source>
        <dbReference type="Proteomes" id="UP000028521"/>
    </source>
</evidence>
<dbReference type="Pfam" id="PF18962">
    <property type="entry name" value="Por_Secre_tail"/>
    <property type="match status" value="1"/>
</dbReference>
<feature type="chain" id="PRO_5001782788" description="Secretion system C-terminal sorting domain-containing protein" evidence="2">
    <location>
        <begin position="19"/>
        <end position="594"/>
    </location>
</feature>
<dbReference type="eggNOG" id="COG2374">
    <property type="taxonomic scope" value="Bacteria"/>
</dbReference>
<evidence type="ECO:0000259" key="3">
    <source>
        <dbReference type="Pfam" id="PF18942"/>
    </source>
</evidence>
<dbReference type="AlphaFoldDB" id="A0A084TLH1"/>
<feature type="domain" description="DUF5689" evidence="3">
    <location>
        <begin position="351"/>
        <end position="509"/>
    </location>
</feature>
<evidence type="ECO:0000313" key="5">
    <source>
        <dbReference type="EMBL" id="KFB01557.1"/>
    </source>
</evidence>
<organism evidence="5 6">
    <name type="scientific">Mangrovimonas yunxiaonensis</name>
    <dbReference type="NCBI Taxonomy" id="1197477"/>
    <lineage>
        <taxon>Bacteria</taxon>
        <taxon>Pseudomonadati</taxon>
        <taxon>Bacteroidota</taxon>
        <taxon>Flavobacteriia</taxon>
        <taxon>Flavobacteriales</taxon>
        <taxon>Flavobacteriaceae</taxon>
        <taxon>Mangrovimonas</taxon>
    </lineage>
</organism>
<proteinExistence type="predicted"/>
<accession>A0A084TLH1</accession>
<dbReference type="InterPro" id="IPR043744">
    <property type="entry name" value="DUF5689"/>
</dbReference>
<name>A0A084TLH1_9FLAO</name>
<comment type="caution">
    <text evidence="5">The sequence shown here is derived from an EMBL/GenBank/DDBJ whole genome shotgun (WGS) entry which is preliminary data.</text>
</comment>
<dbReference type="RefSeq" id="WP_036120950.1">
    <property type="nucleotide sequence ID" value="NZ_BMET01000001.1"/>
</dbReference>
<keyword evidence="6" id="KW-1185">Reference proteome</keyword>
<dbReference type="Pfam" id="PF18942">
    <property type="entry name" value="DUF5689"/>
    <property type="match status" value="1"/>
</dbReference>
<evidence type="ECO:0000256" key="2">
    <source>
        <dbReference type="SAM" id="SignalP"/>
    </source>
</evidence>
<evidence type="ECO:0008006" key="7">
    <source>
        <dbReference type="Google" id="ProtNLM"/>
    </source>
</evidence>
<reference evidence="5 6" key="1">
    <citation type="journal article" date="2014" name="Genome Announc.">
        <title>Draft Genome Sequence of the Algicidal Bacterium Mangrovimonas yunxiaonensis Strain LY01.</title>
        <authorList>
            <person name="Li Y."/>
            <person name="Zhu H."/>
            <person name="Li C."/>
            <person name="Zhang H."/>
            <person name="Chen Z."/>
            <person name="Zheng W."/>
            <person name="Xu H."/>
            <person name="Zheng T."/>
        </authorList>
    </citation>
    <scope>NUCLEOTIDE SEQUENCE [LARGE SCALE GENOMIC DNA]</scope>
    <source>
        <strain evidence="5 6">LY01</strain>
    </source>
</reference>
<dbReference type="EMBL" id="JPFK01000005">
    <property type="protein sequence ID" value="KFB01557.1"/>
    <property type="molecule type" value="Genomic_DNA"/>
</dbReference>
<dbReference type="STRING" id="1197477.IA57_06935"/>
<sequence length="594" mass="62348">MKKLYFLFTFLIGLGAFAQSPIITTIVDGDCSGGNPKLLEIYADGAVDFSLYSLENQTNANTTWGNTEDLSSLGTVVDDFVYITTSGSADAIISDFPSLASANVLISNTINVNGDDRIRIIETATTTVIDQYGAEGVDGSGQSWEYADSYATRINGSGPDGGFIASNWNFGGAGALDGLGICQGGTDTFETLIGGVGVYTTTGSTNPSLAIVSPSNGEMFIPGTTSVNVSLNVQNFVVGTPGAGIDGHIHWTLDSGSGAVAQPMKYDTNDEPITVTNGGSYTVYMELVDNNHNPITPAVNTTVTFSVADINVVADITALLADVTANGDGRYYEITGSSLVSHTDGFRNRKWIQDNTVSGILIYDQAGTIATTYNVGDMVSGLKGYTQEVSGVLRFIPTEDSGSIDSSGNTVTPQLVTIADLNANPDDYESELVALQNVSFVAGDGVATFDTGQNYDVTDGTNTIVKRTDFFGADYINELIPSGNIANLTAVAGEFNGTAQIYVRNLNDITLSTQTINAATAFNLYPNPTNTGYVTIASAKNSAIAVEVYNILGKQVLNSTLTNNNLNVSALAAGMYILKISQDGASTTKKLVIK</sequence>
<evidence type="ECO:0000256" key="1">
    <source>
        <dbReference type="ARBA" id="ARBA00022729"/>
    </source>
</evidence>
<gene>
    <name evidence="5" type="ORF">IA57_06935</name>
</gene>
<reference evidence="6" key="2">
    <citation type="submission" date="2014-07" db="EMBL/GenBank/DDBJ databases">
        <title>Genome sequence of Mangrovimonas yunxiaonensis.</title>
        <authorList>
            <person name="Li Y."/>
            <person name="Zheng T."/>
        </authorList>
    </citation>
    <scope>NUCLEOTIDE SEQUENCE [LARGE SCALE GENOMIC DNA]</scope>
    <source>
        <strain evidence="6">LY01</strain>
    </source>
</reference>
<dbReference type="NCBIfam" id="TIGR04183">
    <property type="entry name" value="Por_Secre_tail"/>
    <property type="match status" value="1"/>
</dbReference>
<dbReference type="Proteomes" id="UP000028521">
    <property type="component" value="Unassembled WGS sequence"/>
</dbReference>
<evidence type="ECO:0000259" key="4">
    <source>
        <dbReference type="Pfam" id="PF18962"/>
    </source>
</evidence>
<dbReference type="OrthoDB" id="1056765at2"/>
<protein>
    <recommendedName>
        <fullName evidence="7">Secretion system C-terminal sorting domain-containing protein</fullName>
    </recommendedName>
</protein>
<keyword evidence="1 2" id="KW-0732">Signal</keyword>